<dbReference type="EMBL" id="PVGH01000042">
    <property type="protein sequence ID" value="PRF62694.1"/>
    <property type="molecule type" value="Genomic_DNA"/>
</dbReference>
<dbReference type="RefSeq" id="WP_009691350.1">
    <property type="nucleotide sequence ID" value="NZ_CAJORQ010000016.1"/>
</dbReference>
<dbReference type="AlphaFoldDB" id="A0A2S9M5U5"/>
<accession>A0A2S9M5U5</accession>
<protein>
    <submittedName>
        <fullName evidence="1">Uncharacterized protein</fullName>
    </submittedName>
</protein>
<proteinExistence type="predicted"/>
<organism evidence="1 2">
    <name type="scientific">Burkholderia multivorans</name>
    <dbReference type="NCBI Taxonomy" id="87883"/>
    <lineage>
        <taxon>Bacteria</taxon>
        <taxon>Pseudomonadati</taxon>
        <taxon>Pseudomonadota</taxon>
        <taxon>Betaproteobacteria</taxon>
        <taxon>Burkholderiales</taxon>
        <taxon>Burkholderiaceae</taxon>
        <taxon>Burkholderia</taxon>
        <taxon>Burkholderia cepacia complex</taxon>
    </lineage>
</organism>
<gene>
    <name evidence="1" type="ORF">C6Q15_09745</name>
</gene>
<comment type="caution">
    <text evidence="1">The sequence shown here is derived from an EMBL/GenBank/DDBJ whole genome shotgun (WGS) entry which is preliminary data.</text>
</comment>
<sequence length="123" mass="13792">MAVEFPAPNVTAGRKCRSDRFSIGYWRSAELGMGFFLATDFNEIDDRLNVVTPMLFHSAAPISVHIATQSFTVRRRPAYGKRERVAGSIQIVRIRKTFARDFRNLSFSPKLAMPQAVGLAGRT</sequence>
<name>A0A2S9M5U5_9BURK</name>
<dbReference type="Proteomes" id="UP000238982">
    <property type="component" value="Unassembled WGS sequence"/>
</dbReference>
<evidence type="ECO:0000313" key="2">
    <source>
        <dbReference type="Proteomes" id="UP000238982"/>
    </source>
</evidence>
<evidence type="ECO:0000313" key="1">
    <source>
        <dbReference type="EMBL" id="PRF62694.1"/>
    </source>
</evidence>
<reference evidence="1 2" key="1">
    <citation type="submission" date="2018-03" db="EMBL/GenBank/DDBJ databases">
        <authorList>
            <person name="Keele B.F."/>
        </authorList>
    </citation>
    <scope>NUCLEOTIDE SEQUENCE [LARGE SCALE GENOMIC DNA]</scope>
    <source>
        <strain evidence="1 2">AU19729</strain>
    </source>
</reference>